<keyword evidence="2 5" id="KW-0812">Transmembrane</keyword>
<dbReference type="EMBL" id="MTYI01000039">
    <property type="protein sequence ID" value="PNP56904.1"/>
    <property type="molecule type" value="Genomic_DNA"/>
</dbReference>
<dbReference type="InterPro" id="IPR050846">
    <property type="entry name" value="TLCD"/>
</dbReference>
<feature type="transmembrane region" description="Helical" evidence="7">
    <location>
        <begin position="167"/>
        <end position="188"/>
    </location>
</feature>
<feature type="region of interest" description="Disordered" evidence="6">
    <location>
        <begin position="299"/>
        <end position="327"/>
    </location>
</feature>
<feature type="domain" description="TLC" evidence="8">
    <location>
        <begin position="69"/>
        <end position="291"/>
    </location>
</feature>
<comment type="caution">
    <text evidence="9">The sequence shown here is derived from an EMBL/GenBank/DDBJ whole genome shotgun (WGS) entry which is preliminary data.</text>
</comment>
<dbReference type="Pfam" id="PF03798">
    <property type="entry name" value="TRAM_LAG1_CLN8"/>
    <property type="match status" value="1"/>
</dbReference>
<accession>A0A2K0UGJ4</accession>
<dbReference type="PROSITE" id="PS50922">
    <property type="entry name" value="TLC"/>
    <property type="match status" value="1"/>
</dbReference>
<organism evidence="9 10">
    <name type="scientific">Trichoderma harzianum</name>
    <name type="common">Hypocrea lixii</name>
    <dbReference type="NCBI Taxonomy" id="5544"/>
    <lineage>
        <taxon>Eukaryota</taxon>
        <taxon>Fungi</taxon>
        <taxon>Dikarya</taxon>
        <taxon>Ascomycota</taxon>
        <taxon>Pezizomycotina</taxon>
        <taxon>Sordariomycetes</taxon>
        <taxon>Hypocreomycetidae</taxon>
        <taxon>Hypocreales</taxon>
        <taxon>Hypocreaceae</taxon>
        <taxon>Trichoderma</taxon>
    </lineage>
</organism>
<feature type="transmembrane region" description="Helical" evidence="7">
    <location>
        <begin position="36"/>
        <end position="55"/>
    </location>
</feature>
<comment type="subcellular location">
    <subcellularLocation>
        <location evidence="1">Membrane</location>
        <topology evidence="1">Multi-pass membrane protein</topology>
    </subcellularLocation>
</comment>
<feature type="transmembrane region" description="Helical" evidence="7">
    <location>
        <begin position="110"/>
        <end position="129"/>
    </location>
</feature>
<dbReference type="GO" id="GO:0005783">
    <property type="term" value="C:endoplasmic reticulum"/>
    <property type="evidence" value="ECO:0007669"/>
    <property type="project" value="TreeGrafter"/>
</dbReference>
<reference evidence="9 10" key="1">
    <citation type="submission" date="2017-02" db="EMBL/GenBank/DDBJ databases">
        <title>Genomes of Trichoderma spp. with biocontrol activity.</title>
        <authorList>
            <person name="Gardiner D."/>
            <person name="Kazan K."/>
            <person name="Vos C."/>
            <person name="Harvey P."/>
        </authorList>
    </citation>
    <scope>NUCLEOTIDE SEQUENCE [LARGE SCALE GENOMIC DNA]</scope>
    <source>
        <strain evidence="9 10">Tr1</strain>
    </source>
</reference>
<dbReference type="GO" id="GO:0055088">
    <property type="term" value="P:lipid homeostasis"/>
    <property type="evidence" value="ECO:0007669"/>
    <property type="project" value="TreeGrafter"/>
</dbReference>
<evidence type="ECO:0000256" key="5">
    <source>
        <dbReference type="PROSITE-ProRule" id="PRU00205"/>
    </source>
</evidence>
<feature type="transmembrane region" description="Helical" evidence="7">
    <location>
        <begin position="141"/>
        <end position="161"/>
    </location>
</feature>
<feature type="transmembrane region" description="Helical" evidence="7">
    <location>
        <begin position="76"/>
        <end position="95"/>
    </location>
</feature>
<feature type="compositionally biased region" description="Basic and acidic residues" evidence="6">
    <location>
        <begin position="318"/>
        <end position="327"/>
    </location>
</feature>
<keyword evidence="4 5" id="KW-0472">Membrane</keyword>
<evidence type="ECO:0000259" key="8">
    <source>
        <dbReference type="PROSITE" id="PS50922"/>
    </source>
</evidence>
<evidence type="ECO:0000256" key="3">
    <source>
        <dbReference type="ARBA" id="ARBA00022989"/>
    </source>
</evidence>
<keyword evidence="3 7" id="KW-1133">Transmembrane helix</keyword>
<dbReference type="PANTHER" id="PTHR13439">
    <property type="entry name" value="CT120 PROTEIN"/>
    <property type="match status" value="1"/>
</dbReference>
<dbReference type="InterPro" id="IPR006634">
    <property type="entry name" value="TLC-dom"/>
</dbReference>
<sequence>MKDPFFIPPIPRLSELVQPFSDRYNLPSLPLHIHEVLLSAIFYSLIFWPVSPILSRLIAPQHYSKLSRKRRLNWDAHVVSFIQSTLINIIAIWVMVVDQERGSMDQEERIWGYTGASGMVQALAAGYFVWDLFVTSLNLDVFGLGTLAHAIAALLVYTLGFRPFVNYYGPVFILWELSTPFLNIHWFFDKVNMTGSRAQLYNGILLLFSFFSCRLIYGTFQSFCVFRDMWPAINAHPAKTFSQSPVLIFATPETTVPSWLATSYLLSNLTLNFLNFYWFIMMIRAVLKRFQPNEKHETATEAEVDLSSVVSGISRGPEPQRRKQDKS</sequence>
<protein>
    <recommendedName>
        <fullName evidence="8">TLC domain-containing protein</fullName>
    </recommendedName>
</protein>
<dbReference type="GO" id="GO:0016020">
    <property type="term" value="C:membrane"/>
    <property type="evidence" value="ECO:0007669"/>
    <property type="project" value="UniProtKB-SubCell"/>
</dbReference>
<evidence type="ECO:0000313" key="9">
    <source>
        <dbReference type="EMBL" id="PNP56904.1"/>
    </source>
</evidence>
<dbReference type="OrthoDB" id="10266980at2759"/>
<name>A0A2K0UGJ4_TRIHA</name>
<evidence type="ECO:0000256" key="7">
    <source>
        <dbReference type="SAM" id="Phobius"/>
    </source>
</evidence>
<evidence type="ECO:0000256" key="6">
    <source>
        <dbReference type="SAM" id="MobiDB-lite"/>
    </source>
</evidence>
<evidence type="ECO:0000256" key="4">
    <source>
        <dbReference type="ARBA" id="ARBA00023136"/>
    </source>
</evidence>
<feature type="transmembrane region" description="Helical" evidence="7">
    <location>
        <begin position="264"/>
        <end position="287"/>
    </location>
</feature>
<dbReference type="AlphaFoldDB" id="A0A2K0UGJ4"/>
<evidence type="ECO:0000313" key="10">
    <source>
        <dbReference type="Proteomes" id="UP000236290"/>
    </source>
</evidence>
<dbReference type="SMART" id="SM00724">
    <property type="entry name" value="TLC"/>
    <property type="match status" value="1"/>
</dbReference>
<evidence type="ECO:0000256" key="2">
    <source>
        <dbReference type="ARBA" id="ARBA00022692"/>
    </source>
</evidence>
<evidence type="ECO:0000256" key="1">
    <source>
        <dbReference type="ARBA" id="ARBA00004141"/>
    </source>
</evidence>
<dbReference type="Proteomes" id="UP000236290">
    <property type="component" value="Unassembled WGS sequence"/>
</dbReference>
<proteinExistence type="predicted"/>
<gene>
    <name evidence="9" type="ORF">THARTR1_03051</name>
</gene>
<feature type="transmembrane region" description="Helical" evidence="7">
    <location>
        <begin position="200"/>
        <end position="220"/>
    </location>
</feature>
<dbReference type="PANTHER" id="PTHR13439:SF0">
    <property type="entry name" value="TOPOISOMERASE I DAMAGE AFFECTED PROTEIN 4"/>
    <property type="match status" value="1"/>
</dbReference>